<feature type="active site" evidence="4">
    <location>
        <position position="105"/>
    </location>
</feature>
<dbReference type="PANTHER" id="PTHR11717">
    <property type="entry name" value="LOW MOLECULAR WEIGHT PROTEIN TYROSINE PHOSPHATASE"/>
    <property type="match status" value="1"/>
</dbReference>
<dbReference type="EMBL" id="JYIX01000039">
    <property type="protein sequence ID" value="KJL31170.1"/>
    <property type="molecule type" value="Genomic_DNA"/>
</dbReference>
<feature type="compositionally biased region" description="Basic and acidic residues" evidence="5">
    <location>
        <begin position="1"/>
        <end position="29"/>
    </location>
</feature>
<dbReference type="GO" id="GO:0004725">
    <property type="term" value="F:protein tyrosine phosphatase activity"/>
    <property type="evidence" value="ECO:0007669"/>
    <property type="project" value="UniProtKB-EC"/>
</dbReference>
<dbReference type="Gene3D" id="3.40.50.2300">
    <property type="match status" value="1"/>
</dbReference>
<dbReference type="Pfam" id="PF01451">
    <property type="entry name" value="LMWPc"/>
    <property type="match status" value="1"/>
</dbReference>
<comment type="similarity">
    <text evidence="1">Belongs to the low molecular weight phosphotyrosine protein phosphatase family.</text>
</comment>
<proteinExistence type="inferred from homology"/>
<protein>
    <submittedName>
        <fullName evidence="7">Low molecular weight protein-tyrosine-phosphatase ptp</fullName>
        <ecNumber evidence="7">3.1.3.48</ecNumber>
    </submittedName>
</protein>
<dbReference type="EC" id="3.1.3.48" evidence="7"/>
<evidence type="ECO:0000256" key="1">
    <source>
        <dbReference type="ARBA" id="ARBA00011063"/>
    </source>
</evidence>
<dbReference type="STRING" id="582680.RS86_03286"/>
<feature type="active site" description="Nucleophile" evidence="4">
    <location>
        <position position="99"/>
    </location>
</feature>
<dbReference type="PANTHER" id="PTHR11717:SF31">
    <property type="entry name" value="LOW MOLECULAR WEIGHT PROTEIN-TYROSINE-PHOSPHATASE ETP-RELATED"/>
    <property type="match status" value="1"/>
</dbReference>
<evidence type="ECO:0000256" key="3">
    <source>
        <dbReference type="ARBA" id="ARBA00022912"/>
    </source>
</evidence>
<reference evidence="7 8" key="1">
    <citation type="submission" date="2015-02" db="EMBL/GenBank/DDBJ databases">
        <title>Draft genome sequences of ten Microbacterium spp. with emphasis on heavy metal contaminated environments.</title>
        <authorList>
            <person name="Corretto E."/>
        </authorList>
    </citation>
    <scope>NUCLEOTIDE SEQUENCE [LARGE SCALE GENOMIC DNA]</scope>
    <source>
        <strain evidence="7 8">ARN176</strain>
    </source>
</reference>
<dbReference type="PRINTS" id="PR00719">
    <property type="entry name" value="LMWPTPASE"/>
</dbReference>
<comment type="caution">
    <text evidence="7">The sequence shown here is derived from an EMBL/GenBank/DDBJ whole genome shotgun (WGS) entry which is preliminary data.</text>
</comment>
<dbReference type="InterPro" id="IPR050438">
    <property type="entry name" value="LMW_PTPase"/>
</dbReference>
<feature type="domain" description="Phosphotyrosine protein phosphatase I" evidence="6">
    <location>
        <begin position="93"/>
        <end position="275"/>
    </location>
</feature>
<dbReference type="AlphaFoldDB" id="A0A0F0LFY4"/>
<evidence type="ECO:0000256" key="5">
    <source>
        <dbReference type="SAM" id="MobiDB-lite"/>
    </source>
</evidence>
<dbReference type="InterPro" id="IPR036196">
    <property type="entry name" value="Ptyr_pPase_sf"/>
</dbReference>
<dbReference type="Proteomes" id="UP000033740">
    <property type="component" value="Unassembled WGS sequence"/>
</dbReference>
<dbReference type="InterPro" id="IPR017867">
    <property type="entry name" value="Tyr_phospatase_low_mol_wt"/>
</dbReference>
<sequence>MNDARDRGTPRGEAPKGLTRRELRQRREAAAIAEVSGERIDPGSETTPTPDPSTERHPAAPASEESVRPPGGVSFGSLAGMFAAPAEETSPRPTVLTVCTGNICRSPLAESLLRSRLAELDLRVHSAGTQALVGHGMTEPAQRIAAQRGAAEAVTAAHRARLLTEPLLDDADLILTMTAEQRDYAVQMLPRRLHRIFPVREFARLVQGVTDAQVRVIADGAGSDPRRRLVAVVETVAERRGGSAPKGEDVIDPYRRSDEVYEQSAAQLVPALAEVERVIRAALA</sequence>
<dbReference type="RefSeq" id="WP_052680336.1">
    <property type="nucleotide sequence ID" value="NZ_JYIX01000039.1"/>
</dbReference>
<organism evidence="7 8">
    <name type="scientific">Microbacterium azadirachtae</name>
    <dbReference type="NCBI Taxonomy" id="582680"/>
    <lineage>
        <taxon>Bacteria</taxon>
        <taxon>Bacillati</taxon>
        <taxon>Actinomycetota</taxon>
        <taxon>Actinomycetes</taxon>
        <taxon>Micrococcales</taxon>
        <taxon>Microbacteriaceae</taxon>
        <taxon>Microbacterium</taxon>
    </lineage>
</organism>
<keyword evidence="2 7" id="KW-0378">Hydrolase</keyword>
<dbReference type="InterPro" id="IPR023485">
    <property type="entry name" value="Ptyr_pPase"/>
</dbReference>
<evidence type="ECO:0000256" key="4">
    <source>
        <dbReference type="PIRSR" id="PIRSR617867-1"/>
    </source>
</evidence>
<evidence type="ECO:0000256" key="2">
    <source>
        <dbReference type="ARBA" id="ARBA00022801"/>
    </source>
</evidence>
<name>A0A0F0LFY4_9MICO</name>
<feature type="region of interest" description="Disordered" evidence="5">
    <location>
        <begin position="1"/>
        <end position="74"/>
    </location>
</feature>
<evidence type="ECO:0000259" key="6">
    <source>
        <dbReference type="SMART" id="SM00226"/>
    </source>
</evidence>
<dbReference type="PATRIC" id="fig|582680.6.peg.3369"/>
<evidence type="ECO:0000313" key="7">
    <source>
        <dbReference type="EMBL" id="KJL31170.1"/>
    </source>
</evidence>
<keyword evidence="3" id="KW-0904">Protein phosphatase</keyword>
<keyword evidence="8" id="KW-1185">Reference proteome</keyword>
<gene>
    <name evidence="7" type="primary">ptp</name>
    <name evidence="7" type="ORF">RS86_03286</name>
</gene>
<dbReference type="SUPFAM" id="SSF52788">
    <property type="entry name" value="Phosphotyrosine protein phosphatases I"/>
    <property type="match status" value="1"/>
</dbReference>
<dbReference type="SMART" id="SM00226">
    <property type="entry name" value="LMWPc"/>
    <property type="match status" value="1"/>
</dbReference>
<accession>A0A0F0LFY4</accession>
<evidence type="ECO:0000313" key="8">
    <source>
        <dbReference type="Proteomes" id="UP000033740"/>
    </source>
</evidence>